<organism evidence="2 3">
    <name type="scientific">Sitophilus oryzae</name>
    <name type="common">Rice weevil</name>
    <name type="synonym">Curculio oryzae</name>
    <dbReference type="NCBI Taxonomy" id="7048"/>
    <lineage>
        <taxon>Eukaryota</taxon>
        <taxon>Metazoa</taxon>
        <taxon>Ecdysozoa</taxon>
        <taxon>Arthropoda</taxon>
        <taxon>Hexapoda</taxon>
        <taxon>Insecta</taxon>
        <taxon>Pterygota</taxon>
        <taxon>Neoptera</taxon>
        <taxon>Endopterygota</taxon>
        <taxon>Coleoptera</taxon>
        <taxon>Polyphaga</taxon>
        <taxon>Cucujiformia</taxon>
        <taxon>Curculionidae</taxon>
        <taxon>Dryophthorinae</taxon>
        <taxon>Sitophilus</taxon>
    </lineage>
</organism>
<proteinExistence type="predicted"/>
<dbReference type="Pfam" id="PF13843">
    <property type="entry name" value="DDE_Tnp_1_7"/>
    <property type="match status" value="2"/>
</dbReference>
<name>A0A6J2YND3_SITOR</name>
<dbReference type="GO" id="GO:0043565">
    <property type="term" value="F:sequence-specific DNA binding"/>
    <property type="evidence" value="ECO:0007669"/>
    <property type="project" value="TreeGrafter"/>
</dbReference>
<dbReference type="InterPro" id="IPR029526">
    <property type="entry name" value="PGBD"/>
</dbReference>
<dbReference type="GeneID" id="115889583"/>
<dbReference type="InterPro" id="IPR052638">
    <property type="entry name" value="PiggyBac_TE-derived"/>
</dbReference>
<feature type="domain" description="PiggyBac transposable element-derived protein" evidence="1">
    <location>
        <begin position="11"/>
        <end position="136"/>
    </location>
</feature>
<dbReference type="AlphaFoldDB" id="A0A6J2YND3"/>
<dbReference type="RefSeq" id="XP_030765498.1">
    <property type="nucleotide sequence ID" value="XM_030909638.1"/>
</dbReference>
<sequence length="304" mass="34783">MYATHRNKPGFQLDIDDIYTYLGILFLSGYAPLPRRRMYWETSEDVHNTLVSKSMRRTRFFEISSNLHAAGNDNLPENDKLGKVRYLIDALNTKFLQYAPLQSNILIDESMIPYYGRHGCKQYIRGKPIRFGYKAIDVVKGMGLGETVVFHFANIIKNHFADQKLSLYFDNFFTSAKLVSMLGQIGIGATGTTREHRTGKCSLIENAKIKKFDRGAMCSAFDARNNIVGVCWKDNNVVTLMSNEFGLEPVLKCKRYSAKERSKVDIPQPYVVNSTMHSWEVWISWTTMCLITALHSEERSGIFL</sequence>
<gene>
    <name evidence="3" type="primary">LOC115889583</name>
</gene>
<dbReference type="OrthoDB" id="6766487at2759"/>
<dbReference type="PANTHER" id="PTHR47055">
    <property type="entry name" value="DDE_TNP_1_7 DOMAIN-CONTAINING PROTEIN"/>
    <property type="match status" value="1"/>
</dbReference>
<dbReference type="KEGG" id="soy:115889583"/>
<dbReference type="Proteomes" id="UP000504635">
    <property type="component" value="Unplaced"/>
</dbReference>
<feature type="domain" description="PiggyBac transposable element-derived protein" evidence="1">
    <location>
        <begin position="160"/>
        <end position="272"/>
    </location>
</feature>
<evidence type="ECO:0000313" key="3">
    <source>
        <dbReference type="RefSeq" id="XP_030765498.1"/>
    </source>
</evidence>
<evidence type="ECO:0000259" key="1">
    <source>
        <dbReference type="Pfam" id="PF13843"/>
    </source>
</evidence>
<keyword evidence="2" id="KW-1185">Reference proteome</keyword>
<evidence type="ECO:0000313" key="2">
    <source>
        <dbReference type="Proteomes" id="UP000504635"/>
    </source>
</evidence>
<dbReference type="InParanoid" id="A0A6J2YND3"/>
<dbReference type="PANTHER" id="PTHR47055:SF3">
    <property type="entry name" value="PHORBOL-ESTER_DAG-TYPE DOMAIN-CONTAINING PROTEIN"/>
    <property type="match status" value="1"/>
</dbReference>
<reference evidence="3" key="1">
    <citation type="submission" date="2025-08" db="UniProtKB">
        <authorList>
            <consortium name="RefSeq"/>
        </authorList>
    </citation>
    <scope>IDENTIFICATION</scope>
    <source>
        <tissue evidence="3">Gonads</tissue>
    </source>
</reference>
<accession>A0A6J2YND3</accession>
<protein>
    <submittedName>
        <fullName evidence="3">PiggyBac transposable element-derived protein 3-like</fullName>
    </submittedName>
</protein>